<evidence type="ECO:0000259" key="1">
    <source>
        <dbReference type="Pfam" id="PF00534"/>
    </source>
</evidence>
<comment type="caution">
    <text evidence="2">The sequence shown here is derived from an EMBL/GenBank/DDBJ whole genome shotgun (WGS) entry which is preliminary data.</text>
</comment>
<reference evidence="3" key="1">
    <citation type="journal article" date="2019" name="Int. J. Syst. Evol. Microbiol.">
        <title>The Global Catalogue of Microorganisms (GCM) 10K type strain sequencing project: providing services to taxonomists for standard genome sequencing and annotation.</title>
        <authorList>
            <consortium name="The Broad Institute Genomics Platform"/>
            <consortium name="The Broad Institute Genome Sequencing Center for Infectious Disease"/>
            <person name="Wu L."/>
            <person name="Ma J."/>
        </authorList>
    </citation>
    <scope>NUCLEOTIDE SEQUENCE [LARGE SCALE GENOMIC DNA]</scope>
    <source>
        <strain evidence="3">JCM 18019</strain>
    </source>
</reference>
<gene>
    <name evidence="2" type="ORF">GCM10023210_23140</name>
</gene>
<feature type="domain" description="Glycosyl transferase family 1" evidence="1">
    <location>
        <begin position="205"/>
        <end position="360"/>
    </location>
</feature>
<dbReference type="InterPro" id="IPR001296">
    <property type="entry name" value="Glyco_trans_1"/>
</dbReference>
<dbReference type="EMBL" id="BAABHX010000003">
    <property type="protein sequence ID" value="GAA5093164.1"/>
    <property type="molecule type" value="Genomic_DNA"/>
</dbReference>
<dbReference type="PANTHER" id="PTHR12526">
    <property type="entry name" value="GLYCOSYLTRANSFERASE"/>
    <property type="match status" value="1"/>
</dbReference>
<dbReference type="SUPFAM" id="SSF53756">
    <property type="entry name" value="UDP-Glycosyltransferase/glycogen phosphorylase"/>
    <property type="match status" value="1"/>
</dbReference>
<name>A0ABP9MDX5_9FLAO</name>
<sequence length="385" mass="44527">MSDNKKIKVLFRHRSMEMGGVEKVVLSMLNHLSREKFDFTICLNINQGELRNEFPKHIRKVFLTEGKEDFSKNPLIQKLQLAKRKLKLNKAEKDPRIADKLLNEKYDVEIATTYSIYKSVLNSTNKNSKKIAWLHSDLTLPGFDAYREEIFNNMKQFDYIIYGSQQCKDALDEKFPNEKFPPGKVVLNAIPIEELKVKAKAFTLESGDIPTFISVGRLHFRKGYRTLLETHKKLLDDGFIHHIDIIGDGEDYEILSKRIEELGVQNSFKLLGTQMNPYPYVKNADFYIMPSESEGWPLIIAETLILQKPILATNVGGIPEMIDHNITGYLTEYSEEGLYNGIKEFLTNKNIVENIQENLKNIEDRFDNKKIFDAVEEIIETVLKK</sequence>
<accession>A0ABP9MDX5</accession>
<organism evidence="2 3">
    <name type="scientific">Chryseobacterium ginsengisoli</name>
    <dbReference type="NCBI Taxonomy" id="363853"/>
    <lineage>
        <taxon>Bacteria</taxon>
        <taxon>Pseudomonadati</taxon>
        <taxon>Bacteroidota</taxon>
        <taxon>Flavobacteriia</taxon>
        <taxon>Flavobacteriales</taxon>
        <taxon>Weeksellaceae</taxon>
        <taxon>Chryseobacterium group</taxon>
        <taxon>Chryseobacterium</taxon>
    </lineage>
</organism>
<dbReference type="CDD" id="cd03811">
    <property type="entry name" value="GT4_GT28_WabH-like"/>
    <property type="match status" value="1"/>
</dbReference>
<dbReference type="Proteomes" id="UP001500353">
    <property type="component" value="Unassembled WGS sequence"/>
</dbReference>
<dbReference type="RefSeq" id="WP_345203922.1">
    <property type="nucleotide sequence ID" value="NZ_BAABHX010000003.1"/>
</dbReference>
<keyword evidence="3" id="KW-1185">Reference proteome</keyword>
<proteinExistence type="predicted"/>
<dbReference type="Pfam" id="PF00534">
    <property type="entry name" value="Glycos_transf_1"/>
    <property type="match status" value="1"/>
</dbReference>
<evidence type="ECO:0000313" key="2">
    <source>
        <dbReference type="EMBL" id="GAA5093164.1"/>
    </source>
</evidence>
<protein>
    <submittedName>
        <fullName evidence="2">Glycosyltransferase</fullName>
    </submittedName>
</protein>
<evidence type="ECO:0000313" key="3">
    <source>
        <dbReference type="Proteomes" id="UP001500353"/>
    </source>
</evidence>
<dbReference type="Gene3D" id="3.40.50.2000">
    <property type="entry name" value="Glycogen Phosphorylase B"/>
    <property type="match status" value="2"/>
</dbReference>
<dbReference type="PANTHER" id="PTHR12526:SF630">
    <property type="entry name" value="GLYCOSYLTRANSFERASE"/>
    <property type="match status" value="1"/>
</dbReference>